<evidence type="ECO:0000256" key="1">
    <source>
        <dbReference type="SAM" id="MobiDB-lite"/>
    </source>
</evidence>
<sequence length="61" mass="6228">MTGQTAAGLDPAEVAGPRRVRTLVPAGVTSQAAAGRGTDGVGRFGVARRRRTEDYIGGQTS</sequence>
<proteinExistence type="predicted"/>
<name>A0A5B2XEZ0_9PSEU</name>
<evidence type="ECO:0000313" key="2">
    <source>
        <dbReference type="EMBL" id="KAA2261625.1"/>
    </source>
</evidence>
<reference evidence="2 3" key="1">
    <citation type="submission" date="2019-09" db="EMBL/GenBank/DDBJ databases">
        <title>Goodfellowia gen. nov., a new genus of the Pseudonocardineae related to Actinoalloteichus, containing Goodfellowia coeruleoviolacea gen. nov., comb. nov. gen. nov., comb. nov.</title>
        <authorList>
            <person name="Labeda D."/>
        </authorList>
    </citation>
    <scope>NUCLEOTIDE SEQUENCE [LARGE SCALE GENOMIC DNA]</scope>
    <source>
        <strain evidence="2 3">AN110305</strain>
    </source>
</reference>
<accession>A0A5B2XEZ0</accession>
<gene>
    <name evidence="2" type="ORF">F0L68_16250</name>
</gene>
<dbReference type="EMBL" id="VUOB01000027">
    <property type="protein sequence ID" value="KAA2261625.1"/>
    <property type="molecule type" value="Genomic_DNA"/>
</dbReference>
<dbReference type="Proteomes" id="UP000323454">
    <property type="component" value="Unassembled WGS sequence"/>
</dbReference>
<organism evidence="2 3">
    <name type="scientific">Solihabitans fulvus</name>
    <dbReference type="NCBI Taxonomy" id="1892852"/>
    <lineage>
        <taxon>Bacteria</taxon>
        <taxon>Bacillati</taxon>
        <taxon>Actinomycetota</taxon>
        <taxon>Actinomycetes</taxon>
        <taxon>Pseudonocardiales</taxon>
        <taxon>Pseudonocardiaceae</taxon>
        <taxon>Solihabitans</taxon>
    </lineage>
</organism>
<dbReference type="AlphaFoldDB" id="A0A5B2XEZ0"/>
<protein>
    <submittedName>
        <fullName evidence="2">Uncharacterized protein</fullName>
    </submittedName>
</protein>
<evidence type="ECO:0000313" key="3">
    <source>
        <dbReference type="Proteomes" id="UP000323454"/>
    </source>
</evidence>
<reference evidence="2 3" key="2">
    <citation type="submission" date="2019-09" db="EMBL/GenBank/DDBJ databases">
        <authorList>
            <person name="Jin C."/>
        </authorList>
    </citation>
    <scope>NUCLEOTIDE SEQUENCE [LARGE SCALE GENOMIC DNA]</scope>
    <source>
        <strain evidence="2 3">AN110305</strain>
    </source>
</reference>
<dbReference type="RefSeq" id="WP_149850420.1">
    <property type="nucleotide sequence ID" value="NZ_VUOB01000027.1"/>
</dbReference>
<feature type="region of interest" description="Disordered" evidence="1">
    <location>
        <begin position="26"/>
        <end position="61"/>
    </location>
</feature>
<keyword evidence="3" id="KW-1185">Reference proteome</keyword>
<comment type="caution">
    <text evidence="2">The sequence shown here is derived from an EMBL/GenBank/DDBJ whole genome shotgun (WGS) entry which is preliminary data.</text>
</comment>